<reference evidence="4" key="1">
    <citation type="journal article" date="2019" name="Int. J. Syst. Evol. Microbiol.">
        <title>The Global Catalogue of Microorganisms (GCM) 10K type strain sequencing project: providing services to taxonomists for standard genome sequencing and annotation.</title>
        <authorList>
            <consortium name="The Broad Institute Genomics Platform"/>
            <consortium name="The Broad Institute Genome Sequencing Center for Infectious Disease"/>
            <person name="Wu L."/>
            <person name="Ma J."/>
        </authorList>
    </citation>
    <scope>NUCLEOTIDE SEQUENCE [LARGE SCALE GENOMIC DNA]</scope>
    <source>
        <strain evidence="4">JCM 3399</strain>
    </source>
</reference>
<feature type="transmembrane region" description="Helical" evidence="2">
    <location>
        <begin position="248"/>
        <end position="278"/>
    </location>
</feature>
<accession>A0ABQ2VLX0</accession>
<feature type="transmembrane region" description="Helical" evidence="2">
    <location>
        <begin position="317"/>
        <end position="336"/>
    </location>
</feature>
<dbReference type="Proteomes" id="UP000654471">
    <property type="component" value="Unassembled WGS sequence"/>
</dbReference>
<keyword evidence="4" id="KW-1185">Reference proteome</keyword>
<gene>
    <name evidence="3" type="ORF">GCM10010211_65180</name>
</gene>
<feature type="region of interest" description="Disordered" evidence="1">
    <location>
        <begin position="45"/>
        <end position="71"/>
    </location>
</feature>
<keyword evidence="2" id="KW-0472">Membrane</keyword>
<feature type="compositionally biased region" description="Polar residues" evidence="1">
    <location>
        <begin position="51"/>
        <end position="71"/>
    </location>
</feature>
<keyword evidence="2" id="KW-0812">Transmembrane</keyword>
<proteinExistence type="predicted"/>
<name>A0ABQ2VLX0_9ACTN</name>
<keyword evidence="2" id="KW-1133">Transmembrane helix</keyword>
<evidence type="ECO:0000313" key="3">
    <source>
        <dbReference type="EMBL" id="GGU89544.1"/>
    </source>
</evidence>
<dbReference type="EMBL" id="BMRP01000034">
    <property type="protein sequence ID" value="GGU89544.1"/>
    <property type="molecule type" value="Genomic_DNA"/>
</dbReference>
<protein>
    <submittedName>
        <fullName evidence="3">Uncharacterized protein</fullName>
    </submittedName>
</protein>
<organism evidence="3 4">
    <name type="scientific">Streptomyces albospinus</name>
    <dbReference type="NCBI Taxonomy" id="285515"/>
    <lineage>
        <taxon>Bacteria</taxon>
        <taxon>Bacillati</taxon>
        <taxon>Actinomycetota</taxon>
        <taxon>Actinomycetes</taxon>
        <taxon>Kitasatosporales</taxon>
        <taxon>Streptomycetaceae</taxon>
        <taxon>Streptomyces</taxon>
    </lineage>
</organism>
<comment type="caution">
    <text evidence="3">The sequence shown here is derived from an EMBL/GenBank/DDBJ whole genome shotgun (WGS) entry which is preliminary data.</text>
</comment>
<evidence type="ECO:0000256" key="1">
    <source>
        <dbReference type="SAM" id="MobiDB-lite"/>
    </source>
</evidence>
<evidence type="ECO:0000313" key="4">
    <source>
        <dbReference type="Proteomes" id="UP000654471"/>
    </source>
</evidence>
<sequence>MSNNVPDFEFNSSFDDETRSEALERLEEQRSIFAEHDLKMRLAKQAESAGDNMTSTQNATSENPIVNNSTDSIVGLNDTSSTILETASNVIGSLPASTLPILGLLFTLPFTWRRLHSGYMSGHARWLRMMAPARTTISVTSYPWYTVSHWTRGTVTTTTTIPANIRTINRGGVASRHYHMAMTLSGLGIFSLLHARNQDSTSKRSIMDLISKKNVNEDLKFNQKHSSPLLLFLSQTQILSFNDFITNYGFAIIVFIPALGFICLTLNLLYNIILIIIVQSYGKFDDSKYKFILIVNSLKYLNELASEDNVLANFTRMLKFMLFMSFVWLFVGLYLCSSFY</sequence>
<evidence type="ECO:0000256" key="2">
    <source>
        <dbReference type="SAM" id="Phobius"/>
    </source>
</evidence>